<evidence type="ECO:0000313" key="2">
    <source>
        <dbReference type="Proteomes" id="UP001367508"/>
    </source>
</evidence>
<dbReference type="EMBL" id="JAYMYQ010000003">
    <property type="protein sequence ID" value="KAK7345251.1"/>
    <property type="molecule type" value="Genomic_DNA"/>
</dbReference>
<gene>
    <name evidence="1" type="ORF">VNO77_15846</name>
</gene>
<accession>A0AAN9M0N4</accession>
<keyword evidence="2" id="KW-1185">Reference proteome</keyword>
<reference evidence="1 2" key="1">
    <citation type="submission" date="2024-01" db="EMBL/GenBank/DDBJ databases">
        <title>The genomes of 5 underutilized Papilionoideae crops provide insights into root nodulation and disease resistanc.</title>
        <authorList>
            <person name="Jiang F."/>
        </authorList>
    </citation>
    <scope>NUCLEOTIDE SEQUENCE [LARGE SCALE GENOMIC DNA]</scope>
    <source>
        <strain evidence="1">LVBAO_FW01</strain>
        <tissue evidence="1">Leaves</tissue>
    </source>
</reference>
<evidence type="ECO:0000313" key="1">
    <source>
        <dbReference type="EMBL" id="KAK7345251.1"/>
    </source>
</evidence>
<sequence>MILVLTEKGSKFVKENEISDSEARITRVIEYEQKRMFVGSITGMDARSSDCLTSKSLNSALQSLFCAVQLISYTFG</sequence>
<comment type="caution">
    <text evidence="1">The sequence shown here is derived from an EMBL/GenBank/DDBJ whole genome shotgun (WGS) entry which is preliminary data.</text>
</comment>
<organism evidence="1 2">
    <name type="scientific">Canavalia gladiata</name>
    <name type="common">Sword bean</name>
    <name type="synonym">Dolichos gladiatus</name>
    <dbReference type="NCBI Taxonomy" id="3824"/>
    <lineage>
        <taxon>Eukaryota</taxon>
        <taxon>Viridiplantae</taxon>
        <taxon>Streptophyta</taxon>
        <taxon>Embryophyta</taxon>
        <taxon>Tracheophyta</taxon>
        <taxon>Spermatophyta</taxon>
        <taxon>Magnoliopsida</taxon>
        <taxon>eudicotyledons</taxon>
        <taxon>Gunneridae</taxon>
        <taxon>Pentapetalae</taxon>
        <taxon>rosids</taxon>
        <taxon>fabids</taxon>
        <taxon>Fabales</taxon>
        <taxon>Fabaceae</taxon>
        <taxon>Papilionoideae</taxon>
        <taxon>50 kb inversion clade</taxon>
        <taxon>NPAAA clade</taxon>
        <taxon>indigoferoid/millettioid clade</taxon>
        <taxon>Phaseoleae</taxon>
        <taxon>Canavalia</taxon>
    </lineage>
</organism>
<proteinExistence type="predicted"/>
<protein>
    <submittedName>
        <fullName evidence="1">Uncharacterized protein</fullName>
    </submittedName>
</protein>
<dbReference type="Proteomes" id="UP001367508">
    <property type="component" value="Unassembled WGS sequence"/>
</dbReference>
<dbReference type="AlphaFoldDB" id="A0AAN9M0N4"/>
<name>A0AAN9M0N4_CANGL</name>